<protein>
    <submittedName>
        <fullName evidence="3">DUF4148 domain-containing protein</fullName>
    </submittedName>
</protein>
<comment type="caution">
    <text evidence="3">The sequence shown here is derived from an EMBL/GenBank/DDBJ whole genome shotgun (WGS) entry which is preliminary data.</text>
</comment>
<dbReference type="RefSeq" id="WP_213234707.1">
    <property type="nucleotide sequence ID" value="NZ_BPUQ01000019.1"/>
</dbReference>
<dbReference type="EMBL" id="BPUS01000019">
    <property type="protein sequence ID" value="GJH29076.1"/>
    <property type="molecule type" value="Genomic_DNA"/>
</dbReference>
<name>A0AA37IFV8_9BURK</name>
<gene>
    <name evidence="3" type="ORF">CBA19CS42_31190</name>
</gene>
<evidence type="ECO:0000256" key="1">
    <source>
        <dbReference type="SAM" id="MobiDB-lite"/>
    </source>
</evidence>
<reference evidence="3" key="1">
    <citation type="submission" date="2022-09" db="EMBL/GenBank/DDBJ databases">
        <title>Isolation and characterization of 3-chlorobenzoate degrading bacteria from soils in Shizuoka.</title>
        <authorList>
            <person name="Ifat A."/>
            <person name="Ogawa N."/>
            <person name="Kimbara K."/>
            <person name="Moriuchi R."/>
            <person name="Dohra H."/>
            <person name="Shintani M."/>
        </authorList>
    </citation>
    <scope>NUCLEOTIDE SEQUENCE</scope>
    <source>
        <strain evidence="3">19CS4-2</strain>
    </source>
</reference>
<feature type="signal peptide" evidence="2">
    <location>
        <begin position="1"/>
        <end position="25"/>
    </location>
</feature>
<evidence type="ECO:0000313" key="4">
    <source>
        <dbReference type="Proteomes" id="UP001055111"/>
    </source>
</evidence>
<dbReference type="Proteomes" id="UP001055111">
    <property type="component" value="Unassembled WGS sequence"/>
</dbReference>
<evidence type="ECO:0000313" key="3">
    <source>
        <dbReference type="EMBL" id="GJH29076.1"/>
    </source>
</evidence>
<organism evidence="3 4">
    <name type="scientific">Caballeronia novacaledonica</name>
    <dbReference type="NCBI Taxonomy" id="1544861"/>
    <lineage>
        <taxon>Bacteria</taxon>
        <taxon>Pseudomonadati</taxon>
        <taxon>Pseudomonadota</taxon>
        <taxon>Betaproteobacteria</taxon>
        <taxon>Burkholderiales</taxon>
        <taxon>Burkholderiaceae</taxon>
        <taxon>Caballeronia</taxon>
    </lineage>
</organism>
<feature type="region of interest" description="Disordered" evidence="1">
    <location>
        <begin position="72"/>
        <end position="92"/>
    </location>
</feature>
<dbReference type="Pfam" id="PF13663">
    <property type="entry name" value="DUF4148"/>
    <property type="match status" value="1"/>
</dbReference>
<feature type="chain" id="PRO_5041249550" evidence="2">
    <location>
        <begin position="26"/>
        <end position="92"/>
    </location>
</feature>
<proteinExistence type="predicted"/>
<accession>A0AA37IFV8</accession>
<dbReference type="InterPro" id="IPR025421">
    <property type="entry name" value="DUF4148"/>
</dbReference>
<evidence type="ECO:0000256" key="2">
    <source>
        <dbReference type="SAM" id="SignalP"/>
    </source>
</evidence>
<dbReference type="AlphaFoldDB" id="A0AA37IFV8"/>
<keyword evidence="2" id="KW-0732">Signal</keyword>
<sequence>MKRFNNVVTVAMAVVALASSGMATAQNATPVTRAQLKAELVALEKAGYNPSRSSGADYPLNLQAAERKVAAERSIDSQYGPVTDGTSASGSR</sequence>